<dbReference type="AlphaFoldDB" id="A0A8W8MBU3"/>
<sequence length="123" mass="14170">MKCVCKNKCVSFFYNHLDFRCQLGGKTYVSFTDSSTDPWKYYERQMPNVASFKLVSMSSEWNPPHHSPSYAVDDQVLNTINGAKCACKQNDFTPWMVIDLENTFNVTYVTLFNRIDTLGNISL</sequence>
<reference evidence="1" key="1">
    <citation type="submission" date="2022-08" db="UniProtKB">
        <authorList>
            <consortium name="EnsemblMetazoa"/>
        </authorList>
    </citation>
    <scope>IDENTIFICATION</scope>
    <source>
        <strain evidence="1">05x7-T-G4-1.051#20</strain>
    </source>
</reference>
<protein>
    <submittedName>
        <fullName evidence="1">Uncharacterized protein</fullName>
    </submittedName>
</protein>
<name>A0A8W8MBU3_MAGGI</name>
<dbReference type="Gene3D" id="2.60.120.260">
    <property type="entry name" value="Galactose-binding domain-like"/>
    <property type="match status" value="1"/>
</dbReference>
<evidence type="ECO:0000313" key="2">
    <source>
        <dbReference type="Proteomes" id="UP000005408"/>
    </source>
</evidence>
<proteinExistence type="predicted"/>
<organism evidence="1 2">
    <name type="scientific">Magallana gigas</name>
    <name type="common">Pacific oyster</name>
    <name type="synonym">Crassostrea gigas</name>
    <dbReference type="NCBI Taxonomy" id="29159"/>
    <lineage>
        <taxon>Eukaryota</taxon>
        <taxon>Metazoa</taxon>
        <taxon>Spiralia</taxon>
        <taxon>Lophotrochozoa</taxon>
        <taxon>Mollusca</taxon>
        <taxon>Bivalvia</taxon>
        <taxon>Autobranchia</taxon>
        <taxon>Pteriomorphia</taxon>
        <taxon>Ostreida</taxon>
        <taxon>Ostreoidea</taxon>
        <taxon>Ostreidae</taxon>
        <taxon>Magallana</taxon>
    </lineage>
</organism>
<dbReference type="Proteomes" id="UP000005408">
    <property type="component" value="Unassembled WGS sequence"/>
</dbReference>
<keyword evidence="2" id="KW-1185">Reference proteome</keyword>
<dbReference type="SUPFAM" id="SSF49785">
    <property type="entry name" value="Galactose-binding domain-like"/>
    <property type="match status" value="1"/>
</dbReference>
<evidence type="ECO:0000313" key="1">
    <source>
        <dbReference type="EnsemblMetazoa" id="G32259.1:cds"/>
    </source>
</evidence>
<dbReference type="EnsemblMetazoa" id="G32259.1">
    <property type="protein sequence ID" value="G32259.1:cds"/>
    <property type="gene ID" value="G32259"/>
</dbReference>
<dbReference type="InterPro" id="IPR008979">
    <property type="entry name" value="Galactose-bd-like_sf"/>
</dbReference>
<accession>A0A8W8MBU3</accession>